<comment type="subcellular location">
    <subcellularLocation>
        <location evidence="16">Cell membrane</location>
        <topology evidence="16">Peripheral membrane protein</topology>
        <orientation evidence="16">Cytoplasmic side</orientation>
    </subcellularLocation>
    <subcellularLocation>
        <location evidence="2 16">Cytoplasm</location>
    </subcellularLocation>
    <text evidence="16">Distribution is 50-50.</text>
</comment>
<accession>A0A1M5AHV4</accession>
<dbReference type="Pfam" id="PF21090">
    <property type="entry name" value="P-loop_SecA"/>
    <property type="match status" value="1"/>
</dbReference>
<name>A0A1M5AHV4_9BACT</name>
<dbReference type="GO" id="GO:0005886">
    <property type="term" value="C:plasma membrane"/>
    <property type="evidence" value="ECO:0007669"/>
    <property type="project" value="UniProtKB-SubCell"/>
</dbReference>
<dbReference type="PANTHER" id="PTHR30612:SF0">
    <property type="entry name" value="CHLOROPLAST PROTEIN-TRANSPORTING ATPASE"/>
    <property type="match status" value="1"/>
</dbReference>
<dbReference type="GO" id="GO:0065002">
    <property type="term" value="P:intracellular protein transmembrane transport"/>
    <property type="evidence" value="ECO:0007669"/>
    <property type="project" value="UniProtKB-UniRule"/>
</dbReference>
<keyword evidence="12 16" id="KW-0653">Protein transport</keyword>
<dbReference type="GO" id="GO:0031522">
    <property type="term" value="C:cell envelope Sec protein transport complex"/>
    <property type="evidence" value="ECO:0007669"/>
    <property type="project" value="TreeGrafter"/>
</dbReference>
<dbReference type="AlphaFoldDB" id="A0A1M5AHV4"/>
<evidence type="ECO:0000256" key="11">
    <source>
        <dbReference type="ARBA" id="ARBA00022840"/>
    </source>
</evidence>
<evidence type="ECO:0000259" key="18">
    <source>
        <dbReference type="PROSITE" id="PS51192"/>
    </source>
</evidence>
<dbReference type="Pfam" id="PF02810">
    <property type="entry name" value="SEC-C"/>
    <property type="match status" value="1"/>
</dbReference>
<evidence type="ECO:0000256" key="5">
    <source>
        <dbReference type="ARBA" id="ARBA00022475"/>
    </source>
</evidence>
<keyword evidence="7" id="KW-0997">Cell inner membrane</keyword>
<dbReference type="SUPFAM" id="SSF52540">
    <property type="entry name" value="P-loop containing nucleoside triphosphate hydrolases"/>
    <property type="match status" value="2"/>
</dbReference>
<keyword evidence="11 16" id="KW-0067">ATP-binding</keyword>
<dbReference type="SMART" id="SM00957">
    <property type="entry name" value="SecA_DEAD"/>
    <property type="match status" value="1"/>
</dbReference>
<dbReference type="Pfam" id="PF07516">
    <property type="entry name" value="SecA_SW"/>
    <property type="match status" value="1"/>
</dbReference>
<evidence type="ECO:0000256" key="4">
    <source>
        <dbReference type="ARBA" id="ARBA00022448"/>
    </source>
</evidence>
<gene>
    <name evidence="16" type="primary">secA</name>
    <name evidence="21" type="ORF">SAMN05444362_10548</name>
</gene>
<dbReference type="InterPro" id="IPR044722">
    <property type="entry name" value="SecA_SF2_C"/>
</dbReference>
<comment type="catalytic activity">
    <reaction evidence="16">
        <text>ATP + H2O + cellular proteinSide 1 = ADP + phosphate + cellular proteinSide 2.</text>
        <dbReference type="EC" id="7.4.2.8"/>
    </reaction>
</comment>
<evidence type="ECO:0000256" key="7">
    <source>
        <dbReference type="ARBA" id="ARBA00022519"/>
    </source>
</evidence>
<proteinExistence type="inferred from homology"/>
<evidence type="ECO:0000256" key="10">
    <source>
        <dbReference type="ARBA" id="ARBA00022833"/>
    </source>
</evidence>
<comment type="subunit">
    <text evidence="16">Monomer and homodimer. Part of the essential Sec protein translocation apparatus which comprises SecA, SecYEG and auxiliary proteins SecDF. Other proteins may also be involved.</text>
</comment>
<dbReference type="GO" id="GO:0017038">
    <property type="term" value="P:protein import"/>
    <property type="evidence" value="ECO:0007669"/>
    <property type="project" value="InterPro"/>
</dbReference>
<dbReference type="InterPro" id="IPR011130">
    <property type="entry name" value="SecA_preprotein_X-link_dom"/>
</dbReference>
<feature type="binding site" evidence="16">
    <location>
        <begin position="193"/>
        <end position="197"/>
    </location>
    <ligand>
        <name>ATP</name>
        <dbReference type="ChEBI" id="CHEBI:30616"/>
    </ligand>
</feature>
<evidence type="ECO:0000313" key="21">
    <source>
        <dbReference type="EMBL" id="SHF29482.1"/>
    </source>
</evidence>
<dbReference type="PROSITE" id="PS01312">
    <property type="entry name" value="SECA"/>
    <property type="match status" value="1"/>
</dbReference>
<sequence length="1101" mass="125395">MGFNDILSKIFGNKASRDAKQINPYVEKIKAAYPAIEALSNDELRAKTVQLKQTINDYVAEERNKISELKNGIEDIDIDQREEIWAQIDKLEKDITEKLEVILEQVMPEAFSIVKDTARRFTQNEEIVVTATDFDRQLAETKDFVRIEGDKAIYQNHWVAGGNEIVWDMIHYDVQLFGGVVLHKGKIAEMATGEGKTLVGTLPVFLNALTGNGVHVVTVNDYLARRDSEWMGPLYMFNGLSVECIDNYQPNSEGRRKAYQADITFGTNNEFGFDYLRDNMAVSPADLVQRKHNYAIVDEVDSVLIDDARTPLIISGPIPRGEIQMFDEFRPRVEIIVKAQRDLCTKLLAEAKSKMASSDSKVQEEGALLLYRSFKGLPKNKPLIKFLSEPGVKSAMLKTEEHYMAEQMRNMHIVTDDLYFVIDEKNNSIELTDKGIDLLSGNSEDPQFFVLPDIGALMAEIETSPSSDEEKAEKKDELMQNYSVKSERLHTVNQLLKAYTLFEKDDEYVVMDNKVMIVDEQTGRIMDGRRYSDGLHQAIEAKERVKVEAATQTFATITLQNYFRMYNKLSGMTGTAETEAGELWDIYKLDVVVIPTNRAIARKDMNDRIYKTKREKYAAVINEVEDLISQGRPVLVGTTSVEISELLSRMLTQRKIKHNVLNAKLHQKEAEIVALAGQTGMVTIATNMAGRGTDIKLSPEVKAAGGLAIIGTERHESRRVDRQLRGRAGRQGDPGSSVFFVSLEDQLMRLFATERIAGLMDKMGFKEGEVLEHNMLSKSVERAQKKVEENNFGIRKRLLEYDDVMNSQREVIYKRRRHALMGERIGIDIMNMLYDSAVAITDQYADAQDYEGLKIELLRILAIECPFDEAEFKSMKPEKAGDIVYDSAVKNFKQRMDRLAEIANPVIKDVYENQGHSFENILIPITDGKRIFNITCNLKEAYETGSKGVIKSFEKSILLHTIDEQWKEHLREMDELRHSVQNASYEQKDPLLIYKLESFSLFKTMVDTINKKAVAILMRGQIPVRQPEEVREAAPEEKTDYSKYKTQKDDADTDNKKPEQRQEESKPKQAPVRVEKKLGRNDPCFCGSGKKYKNCHGKDEF</sequence>
<dbReference type="InterPro" id="IPR027417">
    <property type="entry name" value="P-loop_NTPase"/>
</dbReference>
<dbReference type="Gene3D" id="1.10.3060.10">
    <property type="entry name" value="Helical scaffold and wing domains of SecA"/>
    <property type="match status" value="1"/>
</dbReference>
<evidence type="ECO:0000256" key="17">
    <source>
        <dbReference type="SAM" id="MobiDB-lite"/>
    </source>
</evidence>
<feature type="domain" description="Helicase C-terminal" evidence="19">
    <location>
        <begin position="604"/>
        <end position="788"/>
    </location>
</feature>
<dbReference type="PROSITE" id="PS51194">
    <property type="entry name" value="HELICASE_CTER"/>
    <property type="match status" value="1"/>
</dbReference>
<dbReference type="InterPro" id="IPR020937">
    <property type="entry name" value="SecA_CS"/>
</dbReference>
<comment type="similarity">
    <text evidence="3 16">Belongs to the SecA family.</text>
</comment>
<dbReference type="Gene3D" id="3.90.1440.10">
    <property type="entry name" value="SecA, preprotein cross-linking domain"/>
    <property type="match status" value="1"/>
</dbReference>
<dbReference type="STRING" id="1346286.SAMN05444362_10548"/>
<dbReference type="InterPro" id="IPR014018">
    <property type="entry name" value="SecA_motor_DEAD"/>
</dbReference>
<evidence type="ECO:0000313" key="22">
    <source>
        <dbReference type="Proteomes" id="UP000184480"/>
    </source>
</evidence>
<keyword evidence="10" id="KW-0862">Zinc</keyword>
<dbReference type="HAMAP" id="MF_01382">
    <property type="entry name" value="SecA"/>
    <property type="match status" value="1"/>
</dbReference>
<comment type="function">
    <text evidence="16">Part of the Sec protein translocase complex. Interacts with the SecYEG preprotein conducting channel. Has a central role in coupling the hydrolysis of ATP to the transfer of proteins into and across the cell membrane, serving as an ATP-driven molecular motor driving the stepwise translocation of polypeptide chains across the membrane.</text>
</comment>
<dbReference type="GO" id="GO:0046872">
    <property type="term" value="F:metal ion binding"/>
    <property type="evidence" value="ECO:0007669"/>
    <property type="project" value="UniProtKB-KW"/>
</dbReference>
<keyword evidence="5 16" id="KW-1003">Cell membrane</keyword>
<organism evidence="21 22">
    <name type="scientific">Dysgonomonas macrotermitis</name>
    <dbReference type="NCBI Taxonomy" id="1346286"/>
    <lineage>
        <taxon>Bacteria</taxon>
        <taxon>Pseudomonadati</taxon>
        <taxon>Bacteroidota</taxon>
        <taxon>Bacteroidia</taxon>
        <taxon>Bacteroidales</taxon>
        <taxon>Dysgonomonadaceae</taxon>
        <taxon>Dysgonomonas</taxon>
    </lineage>
</organism>
<evidence type="ECO:0000256" key="15">
    <source>
        <dbReference type="ARBA" id="ARBA00023136"/>
    </source>
</evidence>
<dbReference type="OrthoDB" id="9805579at2"/>
<dbReference type="InterPro" id="IPR004027">
    <property type="entry name" value="SEC_C_motif"/>
</dbReference>
<dbReference type="Gene3D" id="3.40.50.300">
    <property type="entry name" value="P-loop containing nucleotide triphosphate hydrolases"/>
    <property type="match status" value="3"/>
</dbReference>
<dbReference type="CDD" id="cd18803">
    <property type="entry name" value="SF2_C_secA"/>
    <property type="match status" value="1"/>
</dbReference>
<dbReference type="InterPro" id="IPR011116">
    <property type="entry name" value="SecA_Wing/Scaffold"/>
</dbReference>
<dbReference type="InterPro" id="IPR036670">
    <property type="entry name" value="SecA_X-link_sf"/>
</dbReference>
<dbReference type="EMBL" id="FQUC01000005">
    <property type="protein sequence ID" value="SHF29482.1"/>
    <property type="molecule type" value="Genomic_DNA"/>
</dbReference>
<dbReference type="GO" id="GO:0043952">
    <property type="term" value="P:protein transport by the Sec complex"/>
    <property type="evidence" value="ECO:0007669"/>
    <property type="project" value="TreeGrafter"/>
</dbReference>
<dbReference type="InterPro" id="IPR036266">
    <property type="entry name" value="SecA_Wing/Scaffold_sf"/>
</dbReference>
<evidence type="ECO:0000256" key="1">
    <source>
        <dbReference type="ARBA" id="ARBA00001947"/>
    </source>
</evidence>
<keyword evidence="6 16" id="KW-0963">Cytoplasm</keyword>
<dbReference type="InterPro" id="IPR014001">
    <property type="entry name" value="Helicase_ATP-bd"/>
</dbReference>
<feature type="compositionally biased region" description="Basic and acidic residues" evidence="17">
    <location>
        <begin position="1027"/>
        <end position="1080"/>
    </location>
</feature>
<evidence type="ECO:0000259" key="20">
    <source>
        <dbReference type="PROSITE" id="PS51196"/>
    </source>
</evidence>
<feature type="binding site" evidence="16">
    <location>
        <position position="175"/>
    </location>
    <ligand>
        <name>ATP</name>
        <dbReference type="ChEBI" id="CHEBI:30616"/>
    </ligand>
</feature>
<dbReference type="Proteomes" id="UP000184480">
    <property type="component" value="Unassembled WGS sequence"/>
</dbReference>
<feature type="domain" description="Helicase ATP-binding" evidence="18">
    <location>
        <begin position="177"/>
        <end position="336"/>
    </location>
</feature>
<keyword evidence="14 16" id="KW-0811">Translocation</keyword>
<evidence type="ECO:0000256" key="9">
    <source>
        <dbReference type="ARBA" id="ARBA00022741"/>
    </source>
</evidence>
<dbReference type="SUPFAM" id="SSF81886">
    <property type="entry name" value="Helical scaffold and wing domains of SecA"/>
    <property type="match status" value="1"/>
</dbReference>
<feature type="domain" description="SecA family profile" evidence="20">
    <location>
        <begin position="4"/>
        <end position="772"/>
    </location>
</feature>
<evidence type="ECO:0000256" key="12">
    <source>
        <dbReference type="ARBA" id="ARBA00022927"/>
    </source>
</evidence>
<dbReference type="EC" id="7.4.2.8" evidence="16"/>
<evidence type="ECO:0000259" key="19">
    <source>
        <dbReference type="PROSITE" id="PS51194"/>
    </source>
</evidence>
<dbReference type="SMART" id="SM00958">
    <property type="entry name" value="SecA_PP_bind"/>
    <property type="match status" value="1"/>
</dbReference>
<dbReference type="Pfam" id="PF01043">
    <property type="entry name" value="SecA_PP_bind"/>
    <property type="match status" value="1"/>
</dbReference>
<evidence type="ECO:0000256" key="16">
    <source>
        <dbReference type="HAMAP-Rule" id="MF_01382"/>
    </source>
</evidence>
<reference evidence="22" key="1">
    <citation type="submission" date="2016-11" db="EMBL/GenBank/DDBJ databases">
        <authorList>
            <person name="Varghese N."/>
            <person name="Submissions S."/>
        </authorList>
    </citation>
    <scope>NUCLEOTIDE SEQUENCE [LARGE SCALE GENOMIC DNA]</scope>
    <source>
        <strain evidence="22">DSM 27370</strain>
    </source>
</reference>
<dbReference type="SUPFAM" id="SSF81767">
    <property type="entry name" value="Pre-protein crosslinking domain of SecA"/>
    <property type="match status" value="1"/>
</dbReference>
<dbReference type="GO" id="GO:0008564">
    <property type="term" value="F:protein-exporting ATPase activity"/>
    <property type="evidence" value="ECO:0007669"/>
    <property type="project" value="UniProtKB-EC"/>
</dbReference>
<dbReference type="CDD" id="cd17928">
    <property type="entry name" value="DEXDc_SecA"/>
    <property type="match status" value="1"/>
</dbReference>
<keyword evidence="15 16" id="KW-0472">Membrane</keyword>
<dbReference type="PROSITE" id="PS51192">
    <property type="entry name" value="HELICASE_ATP_BIND_1"/>
    <property type="match status" value="1"/>
</dbReference>
<dbReference type="InterPro" id="IPR011115">
    <property type="entry name" value="SecA_DEAD"/>
</dbReference>
<dbReference type="PROSITE" id="PS51196">
    <property type="entry name" value="SECA_MOTOR_DEAD"/>
    <property type="match status" value="1"/>
</dbReference>
<dbReference type="InterPro" id="IPR000185">
    <property type="entry name" value="SecA"/>
</dbReference>
<evidence type="ECO:0000256" key="6">
    <source>
        <dbReference type="ARBA" id="ARBA00022490"/>
    </source>
</evidence>
<evidence type="ECO:0000256" key="2">
    <source>
        <dbReference type="ARBA" id="ARBA00004496"/>
    </source>
</evidence>
<evidence type="ECO:0000256" key="14">
    <source>
        <dbReference type="ARBA" id="ARBA00023010"/>
    </source>
</evidence>
<evidence type="ECO:0000256" key="3">
    <source>
        <dbReference type="ARBA" id="ARBA00007650"/>
    </source>
</evidence>
<dbReference type="NCBIfam" id="NF009536">
    <property type="entry name" value="PRK12901.1"/>
    <property type="match status" value="1"/>
</dbReference>
<dbReference type="PANTHER" id="PTHR30612">
    <property type="entry name" value="SECA INNER MEMBRANE COMPONENT OF SEC PROTEIN SECRETION SYSTEM"/>
    <property type="match status" value="1"/>
</dbReference>
<evidence type="ECO:0000256" key="13">
    <source>
        <dbReference type="ARBA" id="ARBA00022967"/>
    </source>
</evidence>
<keyword evidence="22" id="KW-1185">Reference proteome</keyword>
<dbReference type="RefSeq" id="WP_062182598.1">
    <property type="nucleotide sequence ID" value="NZ_BBXL01000017.1"/>
</dbReference>
<keyword evidence="8" id="KW-0479">Metal-binding</keyword>
<keyword evidence="9 16" id="KW-0547">Nucleotide-binding</keyword>
<keyword evidence="4 16" id="KW-0813">Transport</keyword>
<keyword evidence="13 16" id="KW-1278">Translocase</keyword>
<dbReference type="PRINTS" id="PR00906">
    <property type="entry name" value="SECA"/>
</dbReference>
<dbReference type="GO" id="GO:0006605">
    <property type="term" value="P:protein targeting"/>
    <property type="evidence" value="ECO:0007669"/>
    <property type="project" value="UniProtKB-UniRule"/>
</dbReference>
<feature type="binding site" evidence="16">
    <location>
        <position position="694"/>
    </location>
    <ligand>
        <name>ATP</name>
        <dbReference type="ChEBI" id="CHEBI:30616"/>
    </ligand>
</feature>
<feature type="region of interest" description="Disordered" evidence="17">
    <location>
        <begin position="1027"/>
        <end position="1101"/>
    </location>
</feature>
<protein>
    <recommendedName>
        <fullName evidence="16">Protein translocase subunit SecA</fullName>
        <ecNumber evidence="16">7.4.2.8</ecNumber>
    </recommendedName>
</protein>
<dbReference type="FunFam" id="3.40.50.300:FF:000246">
    <property type="entry name" value="Preprotein translocase subunit SecA"/>
    <property type="match status" value="1"/>
</dbReference>
<dbReference type="Pfam" id="PF07517">
    <property type="entry name" value="SecA_DEAD"/>
    <property type="match status" value="1"/>
</dbReference>
<comment type="cofactor">
    <cofactor evidence="1">
        <name>Zn(2+)</name>
        <dbReference type="ChEBI" id="CHEBI:29105"/>
    </cofactor>
</comment>
<evidence type="ECO:0000256" key="8">
    <source>
        <dbReference type="ARBA" id="ARBA00022723"/>
    </source>
</evidence>
<dbReference type="FunFam" id="3.40.50.300:FF:000694">
    <property type="entry name" value="Preprotein translocase subunit SecA"/>
    <property type="match status" value="1"/>
</dbReference>
<dbReference type="InterPro" id="IPR001650">
    <property type="entry name" value="Helicase_C-like"/>
</dbReference>
<dbReference type="GO" id="GO:0005829">
    <property type="term" value="C:cytosol"/>
    <property type="evidence" value="ECO:0007669"/>
    <property type="project" value="TreeGrafter"/>
</dbReference>
<dbReference type="GO" id="GO:0005524">
    <property type="term" value="F:ATP binding"/>
    <property type="evidence" value="ECO:0007669"/>
    <property type="project" value="UniProtKB-UniRule"/>
</dbReference>